<dbReference type="Proteomes" id="UP001380953">
    <property type="component" value="Unassembled WGS sequence"/>
</dbReference>
<organism evidence="1 2">
    <name type="scientific">Saccharibacillus sacchari</name>
    <dbReference type="NCBI Taxonomy" id="456493"/>
    <lineage>
        <taxon>Bacteria</taxon>
        <taxon>Bacillati</taxon>
        <taxon>Bacillota</taxon>
        <taxon>Bacilli</taxon>
        <taxon>Bacillales</taxon>
        <taxon>Paenibacillaceae</taxon>
        <taxon>Saccharibacillus</taxon>
    </lineage>
</organism>
<gene>
    <name evidence="1" type="primary">tsaD</name>
    <name evidence="1" type="ORF">WKI47_22155</name>
</gene>
<name>A0ACC6PII5_9BACL</name>
<sequence length="359" mass="38125">MNKVSNEKARPVQDKDVYMLAVETSCDETSVAVVKNGREVLVNLVASQIETHKAFGGVVPEVASRQHVECITLLLEQAIAESGLQPDELDAIAVTEGPGLVGALLVGIMAAKALAFALDKPLIGTHHIAGHIYANQLIADVQYPAIALVVSGGHTEIVRMESEGRFEVMGQTRDDAVGEAYDKVARALGFPYPGGPHVDKAAQASESTVTLPRVWLEEGSYDFSLSGLKSAVLNLVNQSRMKGEEVDKGGIARGFQESVVEVLVAKAIRAVHEFGAKQLLLCGGVAANGGLRSALTARCEAESIPLLIPPMKYCTDNAAMIGAAAYVKWTRGEVSDLYIKGEPGMSLEDWSVEATASRS</sequence>
<dbReference type="EMBL" id="JBBKAR010000056">
    <property type="protein sequence ID" value="MEJ8306622.1"/>
    <property type="molecule type" value="Genomic_DNA"/>
</dbReference>
<comment type="caution">
    <text evidence="1">The sequence shown here is derived from an EMBL/GenBank/DDBJ whole genome shotgun (WGS) entry which is preliminary data.</text>
</comment>
<keyword evidence="1" id="KW-0808">Transferase</keyword>
<proteinExistence type="predicted"/>
<evidence type="ECO:0000313" key="1">
    <source>
        <dbReference type="EMBL" id="MEJ8306622.1"/>
    </source>
</evidence>
<dbReference type="EC" id="2.3.1.234" evidence="1"/>
<reference evidence="1" key="1">
    <citation type="submission" date="2024-03" db="EMBL/GenBank/DDBJ databases">
        <title>Whole genome sequecning of epiphytes from Marcgravia umbellata leaves.</title>
        <authorList>
            <person name="Kumar G."/>
            <person name="Savka M.A."/>
        </authorList>
    </citation>
    <scope>NUCLEOTIDE SEQUENCE</scope>
    <source>
        <strain evidence="1">RIT_BL5</strain>
    </source>
</reference>
<keyword evidence="1" id="KW-0012">Acyltransferase</keyword>
<keyword evidence="2" id="KW-1185">Reference proteome</keyword>
<accession>A0ACC6PII5</accession>
<evidence type="ECO:0000313" key="2">
    <source>
        <dbReference type="Proteomes" id="UP001380953"/>
    </source>
</evidence>
<protein>
    <submittedName>
        <fullName evidence="1">tRNA (Adenosine(37)-N6)-threonylcarbamoyltransferase complex transferase subunit TsaD</fullName>
        <ecNumber evidence="1">2.3.1.234</ecNumber>
    </submittedName>
</protein>